<name>A0ABP1RQL6_9HEXA</name>
<evidence type="ECO:0000313" key="1">
    <source>
        <dbReference type="EMBL" id="CAL8133223.1"/>
    </source>
</evidence>
<comment type="caution">
    <text evidence="2">The sequence shown here is derived from an EMBL/GenBank/DDBJ whole genome shotgun (WGS) entry which is preliminary data.</text>
</comment>
<reference evidence="2 3" key="1">
    <citation type="submission" date="2024-08" db="EMBL/GenBank/DDBJ databases">
        <authorList>
            <person name="Cucini C."/>
            <person name="Frati F."/>
        </authorList>
    </citation>
    <scope>NUCLEOTIDE SEQUENCE [LARGE SCALE GENOMIC DNA]</scope>
</reference>
<evidence type="ECO:0000313" key="3">
    <source>
        <dbReference type="Proteomes" id="UP001642540"/>
    </source>
</evidence>
<dbReference type="EMBL" id="CAXLJM020000097">
    <property type="protein sequence ID" value="CAL8133223.1"/>
    <property type="molecule type" value="Genomic_DNA"/>
</dbReference>
<evidence type="ECO:0008006" key="4">
    <source>
        <dbReference type="Google" id="ProtNLM"/>
    </source>
</evidence>
<proteinExistence type="predicted"/>
<sequence>MSVIEDIVDASAVVIRLSADFGVIKVVVPEVVASRIPLERELRIGEAVVAKVPSLAKFGVPLVVTAWVKDPTVVDHSEFVSSSQQADETQLSNNTPRMIPIEPPRSIFICCISRITVDDECCWKED</sequence>
<gene>
    <name evidence="1" type="ORF">ODALV1_LOCUS24969</name>
    <name evidence="2" type="ORF">ODALV1_LOCUS24973</name>
</gene>
<organism evidence="2 3">
    <name type="scientific">Orchesella dallaii</name>
    <dbReference type="NCBI Taxonomy" id="48710"/>
    <lineage>
        <taxon>Eukaryota</taxon>
        <taxon>Metazoa</taxon>
        <taxon>Ecdysozoa</taxon>
        <taxon>Arthropoda</taxon>
        <taxon>Hexapoda</taxon>
        <taxon>Collembola</taxon>
        <taxon>Entomobryomorpha</taxon>
        <taxon>Entomobryoidea</taxon>
        <taxon>Orchesellidae</taxon>
        <taxon>Orchesellinae</taxon>
        <taxon>Orchesella</taxon>
    </lineage>
</organism>
<protein>
    <recommendedName>
        <fullName evidence="4">S1 motif domain-containing protein</fullName>
    </recommendedName>
</protein>
<dbReference type="EMBL" id="CAXLJM020000097">
    <property type="protein sequence ID" value="CAL8133231.1"/>
    <property type="molecule type" value="Genomic_DNA"/>
</dbReference>
<evidence type="ECO:0000313" key="2">
    <source>
        <dbReference type="EMBL" id="CAL8133231.1"/>
    </source>
</evidence>
<accession>A0ABP1RQL6</accession>
<keyword evidence="3" id="KW-1185">Reference proteome</keyword>
<dbReference type="Proteomes" id="UP001642540">
    <property type="component" value="Unassembled WGS sequence"/>
</dbReference>